<evidence type="ECO:0000313" key="2">
    <source>
        <dbReference type="Proteomes" id="UP001732700"/>
    </source>
</evidence>
<dbReference type="Proteomes" id="UP001732700">
    <property type="component" value="Chromosome 1A"/>
</dbReference>
<protein>
    <submittedName>
        <fullName evidence="1">Uncharacterized protein</fullName>
    </submittedName>
</protein>
<organism evidence="1 2">
    <name type="scientific">Avena sativa</name>
    <name type="common">Oat</name>
    <dbReference type="NCBI Taxonomy" id="4498"/>
    <lineage>
        <taxon>Eukaryota</taxon>
        <taxon>Viridiplantae</taxon>
        <taxon>Streptophyta</taxon>
        <taxon>Embryophyta</taxon>
        <taxon>Tracheophyta</taxon>
        <taxon>Spermatophyta</taxon>
        <taxon>Magnoliopsida</taxon>
        <taxon>Liliopsida</taxon>
        <taxon>Poales</taxon>
        <taxon>Poaceae</taxon>
        <taxon>BOP clade</taxon>
        <taxon>Pooideae</taxon>
        <taxon>Poodae</taxon>
        <taxon>Poeae</taxon>
        <taxon>Poeae Chloroplast Group 1 (Aveneae type)</taxon>
        <taxon>Aveninae</taxon>
        <taxon>Avena</taxon>
    </lineage>
</organism>
<accession>A0ACD5TFC7</accession>
<dbReference type="EnsemblPlants" id="AVESA.00010b.r2.1AG0044710.1">
    <property type="protein sequence ID" value="AVESA.00010b.r2.1AG0044710.1.CDS.1"/>
    <property type="gene ID" value="AVESA.00010b.r2.1AG0044710"/>
</dbReference>
<keyword evidence="2" id="KW-1185">Reference proteome</keyword>
<proteinExistence type="predicted"/>
<sequence length="267" mass="28678">MAPRRPKPKSTGRKKIEIKLIERENARHVSFSKRRKGLFNKATELAIMCGVQVAAVVFSPGGKAFSYGYPTVDSVLNRFQPSGSQVGGGAGERDQALALEELNRQNGELDALLEAEKARNEVATEAWEKARAEGFQAAAWLDSFVTQMGEEDLVAFEAALEKLQAALGATRADHVLQEAGLTSGGGVETVHQDQQQIMMAMPPPPGFAARMEMVPHLGFGLTSGGAEAVHQDQQQINEMMGMPPPPGFAAGMEMMGPLEFGPDGFPL</sequence>
<evidence type="ECO:0000313" key="1">
    <source>
        <dbReference type="EnsemblPlants" id="AVESA.00010b.r2.1AG0044710.1.CDS.1"/>
    </source>
</evidence>
<name>A0ACD5TFC7_AVESA</name>
<reference evidence="1" key="2">
    <citation type="submission" date="2025-09" db="UniProtKB">
        <authorList>
            <consortium name="EnsemblPlants"/>
        </authorList>
    </citation>
    <scope>IDENTIFICATION</scope>
</reference>
<reference evidence="1" key="1">
    <citation type="submission" date="2021-05" db="EMBL/GenBank/DDBJ databases">
        <authorList>
            <person name="Scholz U."/>
            <person name="Mascher M."/>
            <person name="Fiebig A."/>
        </authorList>
    </citation>
    <scope>NUCLEOTIDE SEQUENCE [LARGE SCALE GENOMIC DNA]</scope>
</reference>